<dbReference type="Proteomes" id="UP001060325">
    <property type="component" value="Chromosome"/>
</dbReference>
<feature type="transmembrane region" description="Helical" evidence="1">
    <location>
        <begin position="7"/>
        <end position="24"/>
    </location>
</feature>
<keyword evidence="3" id="KW-1185">Reference proteome</keyword>
<feature type="transmembrane region" description="Helical" evidence="1">
    <location>
        <begin position="30"/>
        <end position="46"/>
    </location>
</feature>
<name>A0ABY5FLZ1_9BACL</name>
<evidence type="ECO:0000256" key="1">
    <source>
        <dbReference type="SAM" id="Phobius"/>
    </source>
</evidence>
<dbReference type="EMBL" id="CP101462">
    <property type="protein sequence ID" value="UTT42583.1"/>
    <property type="molecule type" value="Genomic_DNA"/>
</dbReference>
<keyword evidence="1" id="KW-0472">Membrane</keyword>
<gene>
    <name evidence="2" type="ORF">NMQ00_13790</name>
</gene>
<reference evidence="2" key="1">
    <citation type="submission" date="2022-07" db="EMBL/GenBank/DDBJ databases">
        <title>Complete genome of CX2.</title>
        <authorList>
            <person name="Cao G."/>
        </authorList>
    </citation>
    <scope>NUCLEOTIDE SEQUENCE</scope>
    <source>
        <strain evidence="2">CX2</strain>
    </source>
</reference>
<sequence length="129" mass="14696">MKLTRNWFIVLLIGWPVLFGLGFWNGEVVWIAATGFGVTLSAYYEQQLNKLDKETNVTIRAAVNQSLVTWFGMGFMLVFIIAVFFFDEPRVPLLDTIYLVLGIGLTLNGLFIRSVYRDELSDTSNVIQH</sequence>
<evidence type="ECO:0000313" key="2">
    <source>
        <dbReference type="EMBL" id="UTT42583.1"/>
    </source>
</evidence>
<keyword evidence="1" id="KW-0812">Transmembrane</keyword>
<organism evidence="2 3">
    <name type="scientific">Exiguobacterium aurantiacum</name>
    <dbReference type="NCBI Taxonomy" id="33987"/>
    <lineage>
        <taxon>Bacteria</taxon>
        <taxon>Bacillati</taxon>
        <taxon>Bacillota</taxon>
        <taxon>Bacilli</taxon>
        <taxon>Bacillales</taxon>
        <taxon>Bacillales Family XII. Incertae Sedis</taxon>
        <taxon>Exiguobacterium</taxon>
    </lineage>
</organism>
<evidence type="ECO:0008006" key="4">
    <source>
        <dbReference type="Google" id="ProtNLM"/>
    </source>
</evidence>
<evidence type="ECO:0000313" key="3">
    <source>
        <dbReference type="Proteomes" id="UP001060325"/>
    </source>
</evidence>
<protein>
    <recommendedName>
        <fullName evidence="4">DUF2178 domain-containing protein</fullName>
    </recommendedName>
</protein>
<accession>A0ABY5FLZ1</accession>
<keyword evidence="1" id="KW-1133">Transmembrane helix</keyword>
<proteinExistence type="predicted"/>
<feature type="transmembrane region" description="Helical" evidence="1">
    <location>
        <begin position="67"/>
        <end position="85"/>
    </location>
</feature>
<feature type="transmembrane region" description="Helical" evidence="1">
    <location>
        <begin position="97"/>
        <end position="116"/>
    </location>
</feature>
<dbReference type="RefSeq" id="WP_255177143.1">
    <property type="nucleotide sequence ID" value="NZ_CP101462.1"/>
</dbReference>